<dbReference type="PANTHER" id="PTHR37984">
    <property type="entry name" value="PROTEIN CBG26694"/>
    <property type="match status" value="1"/>
</dbReference>
<dbReference type="InterPro" id="IPR043128">
    <property type="entry name" value="Rev_trsase/Diguanyl_cyclase"/>
</dbReference>
<gene>
    <name evidence="1" type="ORF">RRG08_039018</name>
</gene>
<comment type="caution">
    <text evidence="1">The sequence shown here is derived from an EMBL/GenBank/DDBJ whole genome shotgun (WGS) entry which is preliminary data.</text>
</comment>
<evidence type="ECO:0008006" key="3">
    <source>
        <dbReference type="Google" id="ProtNLM"/>
    </source>
</evidence>
<reference evidence="1" key="1">
    <citation type="journal article" date="2023" name="G3 (Bethesda)">
        <title>A reference genome for the long-term kleptoplast-retaining sea slug Elysia crispata morphotype clarki.</title>
        <authorList>
            <person name="Eastman K.E."/>
            <person name="Pendleton A.L."/>
            <person name="Shaikh M.A."/>
            <person name="Suttiyut T."/>
            <person name="Ogas R."/>
            <person name="Tomko P."/>
            <person name="Gavelis G."/>
            <person name="Widhalm J.R."/>
            <person name="Wisecaver J.H."/>
        </authorList>
    </citation>
    <scope>NUCLEOTIDE SEQUENCE</scope>
    <source>
        <strain evidence="1">ECLA1</strain>
    </source>
</reference>
<dbReference type="Gene3D" id="3.30.70.270">
    <property type="match status" value="1"/>
</dbReference>
<name>A0AAE1E4Z8_9GAST</name>
<dbReference type="EMBL" id="JAWDGP010001131">
    <property type="protein sequence ID" value="KAK3794237.1"/>
    <property type="molecule type" value="Genomic_DNA"/>
</dbReference>
<dbReference type="InterPro" id="IPR050951">
    <property type="entry name" value="Retrovirus_Pol_polyprotein"/>
</dbReference>
<organism evidence="1 2">
    <name type="scientific">Elysia crispata</name>
    <name type="common">lettuce slug</name>
    <dbReference type="NCBI Taxonomy" id="231223"/>
    <lineage>
        <taxon>Eukaryota</taxon>
        <taxon>Metazoa</taxon>
        <taxon>Spiralia</taxon>
        <taxon>Lophotrochozoa</taxon>
        <taxon>Mollusca</taxon>
        <taxon>Gastropoda</taxon>
        <taxon>Heterobranchia</taxon>
        <taxon>Euthyneura</taxon>
        <taxon>Panpulmonata</taxon>
        <taxon>Sacoglossa</taxon>
        <taxon>Placobranchoidea</taxon>
        <taxon>Plakobranchidae</taxon>
        <taxon>Elysia</taxon>
    </lineage>
</organism>
<dbReference type="Proteomes" id="UP001283361">
    <property type="component" value="Unassembled WGS sequence"/>
</dbReference>
<protein>
    <recommendedName>
        <fullName evidence="3">Reverse transcriptase/retrotransposon-derived protein RNase H-like domain-containing protein</fullName>
    </recommendedName>
</protein>
<sequence>MNDPAPSLDLSSTAFSSHDQEQLNNLVKEYPDVMARSELDLGQYKGVEHTIELEDPKPFKQRYRRIPPHMFEEVRDHLRQLEACGVIADGVRPDPKKIAKVKDWPSPQNPKELRSFLGFAGYYRKFVEKYSEIARLLNSPLPLTRKEINKGPSKVTKWEWEDKHEQSFQCLKNLLCAAPLLAYADFMKPSYELYLDASTLTTAKLDTTGHRWLAALAAFDFEIEYTPGVSNQDADALSRLPSFQIDIASVQAMCSVDFAPFAATMAVFAEKTEEETSPFPHISLTELR</sequence>
<dbReference type="FunFam" id="3.30.70.270:FF:000020">
    <property type="entry name" value="Transposon Tf2-6 polyprotein-like Protein"/>
    <property type="match status" value="1"/>
</dbReference>
<proteinExistence type="predicted"/>
<dbReference type="SUPFAM" id="SSF56672">
    <property type="entry name" value="DNA/RNA polymerases"/>
    <property type="match status" value="2"/>
</dbReference>
<evidence type="ECO:0000313" key="2">
    <source>
        <dbReference type="Proteomes" id="UP001283361"/>
    </source>
</evidence>
<accession>A0AAE1E4Z8</accession>
<evidence type="ECO:0000313" key="1">
    <source>
        <dbReference type="EMBL" id="KAK3794237.1"/>
    </source>
</evidence>
<dbReference type="AlphaFoldDB" id="A0AAE1E4Z8"/>
<keyword evidence="2" id="KW-1185">Reference proteome</keyword>
<dbReference type="PANTHER" id="PTHR37984:SF5">
    <property type="entry name" value="PROTEIN NYNRIN-LIKE"/>
    <property type="match status" value="1"/>
</dbReference>
<dbReference type="InterPro" id="IPR043502">
    <property type="entry name" value="DNA/RNA_pol_sf"/>
</dbReference>